<dbReference type="InterPro" id="IPR036812">
    <property type="entry name" value="NAD(P)_OxRdtase_dom_sf"/>
</dbReference>
<evidence type="ECO:0000313" key="2">
    <source>
        <dbReference type="EMBL" id="EMR01924.1"/>
    </source>
</evidence>
<proteinExistence type="predicted"/>
<evidence type="ECO:0000313" key="3">
    <source>
        <dbReference type="Proteomes" id="UP000011910"/>
    </source>
</evidence>
<dbReference type="AlphaFoldDB" id="M7NTW8"/>
<dbReference type="Pfam" id="PF00248">
    <property type="entry name" value="Aldo_ket_red"/>
    <property type="match status" value="1"/>
</dbReference>
<dbReference type="EC" id="1.-.-.-" evidence="2"/>
<name>M7NTW8_9BACT</name>
<dbReference type="Proteomes" id="UP000011910">
    <property type="component" value="Unassembled WGS sequence"/>
</dbReference>
<dbReference type="InterPro" id="IPR023210">
    <property type="entry name" value="NADP_OxRdtase_dom"/>
</dbReference>
<dbReference type="PATRIC" id="fig|1279009.4.peg.2988"/>
<dbReference type="EMBL" id="AODQ01000082">
    <property type="protein sequence ID" value="EMR01924.1"/>
    <property type="molecule type" value="Genomic_DNA"/>
</dbReference>
<comment type="caution">
    <text evidence="2">The sequence shown here is derived from an EMBL/GenBank/DDBJ whole genome shotgun (WGS) entry which is preliminary data.</text>
</comment>
<keyword evidence="3" id="KW-1185">Reference proteome</keyword>
<evidence type="ECO:0000259" key="1">
    <source>
        <dbReference type="Pfam" id="PF00248"/>
    </source>
</evidence>
<dbReference type="STRING" id="1279009.ADICEAN_02947"/>
<sequence length="94" mass="10330">MAWSPLGGGRLMQAQEGGFSRLQLTLADIARELDVDGIDLVAFAWILRHPSRPVPIVGSGKVERLRRAVASLQLQLSREQWFAILEAAQGHEVA</sequence>
<dbReference type="Gene3D" id="3.20.20.100">
    <property type="entry name" value="NADP-dependent oxidoreductase domain"/>
    <property type="match status" value="1"/>
</dbReference>
<dbReference type="SUPFAM" id="SSF51430">
    <property type="entry name" value="NAD(P)-linked oxidoreductase"/>
    <property type="match status" value="1"/>
</dbReference>
<accession>M7NTW8</accession>
<protein>
    <submittedName>
        <fullName evidence="2">Oxidoreductase YdhF</fullName>
        <ecNumber evidence="2">1.-.-.-</ecNumber>
    </submittedName>
</protein>
<dbReference type="eggNOG" id="COG4989">
    <property type="taxonomic scope" value="Bacteria"/>
</dbReference>
<dbReference type="GO" id="GO:0016491">
    <property type="term" value="F:oxidoreductase activity"/>
    <property type="evidence" value="ECO:0007669"/>
    <property type="project" value="UniProtKB-KW"/>
</dbReference>
<feature type="domain" description="NADP-dependent oxidoreductase" evidence="1">
    <location>
        <begin position="1"/>
        <end position="86"/>
    </location>
</feature>
<reference evidence="2 3" key="1">
    <citation type="journal article" date="2013" name="Genome Announc.">
        <title>Draft Genome Sequence of Cesiribacter andamanensis Strain AMV16T, Isolated from a Soil Sample from a Mud Volcano in the Andaman Islands, India.</title>
        <authorList>
            <person name="Shivaji S."/>
            <person name="Ara S."/>
            <person name="Begum Z."/>
            <person name="Srinivas T.N."/>
            <person name="Singh A."/>
            <person name="Kumar Pinnaka A."/>
        </authorList>
    </citation>
    <scope>NUCLEOTIDE SEQUENCE [LARGE SCALE GENOMIC DNA]</scope>
    <source>
        <strain evidence="2 3">AMV16</strain>
    </source>
</reference>
<organism evidence="2 3">
    <name type="scientific">Cesiribacter andamanensis AMV16</name>
    <dbReference type="NCBI Taxonomy" id="1279009"/>
    <lineage>
        <taxon>Bacteria</taxon>
        <taxon>Pseudomonadati</taxon>
        <taxon>Bacteroidota</taxon>
        <taxon>Cytophagia</taxon>
        <taxon>Cytophagales</taxon>
        <taxon>Cesiribacteraceae</taxon>
        <taxon>Cesiribacter</taxon>
    </lineage>
</organism>
<gene>
    <name evidence="2" type="primary">ydhF_1</name>
    <name evidence="2" type="ORF">ADICEAN_02947</name>
</gene>
<keyword evidence="2" id="KW-0560">Oxidoreductase</keyword>